<evidence type="ECO:0000313" key="12">
    <source>
        <dbReference type="Proteomes" id="UP000054359"/>
    </source>
</evidence>
<feature type="domain" description="TcmA/NAT10 helicase" evidence="8">
    <location>
        <begin position="1"/>
        <end position="75"/>
    </location>
</feature>
<dbReference type="InterPro" id="IPR032672">
    <property type="entry name" value="TmcA/NAT10/Kre33"/>
</dbReference>
<evidence type="ECO:0000313" key="11">
    <source>
        <dbReference type="EMBL" id="KFM63097.1"/>
    </source>
</evidence>
<keyword evidence="6" id="KW-0067">ATP-binding</keyword>
<sequence>MASTINGYEGTGRSLSLKLLSQLRNQCTSSVSSEKSPLSSNEKAYILKEITLNQAIRYSDGDFVETWLNNLLCLDVSVATCTMEAFPSPESCELYYVNRDVLLNYHKSSEAFLQQLVALFVSSHYKNTPNDLMMMADAPAHHIFCLLPPVHVDCTELPSILCAIQVSLEGKISKESVLLEHSHGKRAAGDLIPWIISQQFQDAVFPSLSSARIVRIATHPDCQKMGYGQRALELLCGYYTRKVNNSDALLNMDGKEANETIPINSMQSETPQALLLRLQELHPCSLDYVGVSYGLTPELLKFWKKCGFFPLYIRQTASDVTGEFSCIMVKCLHSFESKKSKWLTDFCTDFLERFINLLPISFRNLSASLILNIIHLCNTESTKRKDFSAAQLQWFLTPRSMQRLNAYCNHLVDYHLIMDLFPVISKLYFLHHPNNFSLSSVQEIVLLSMGLQNKSVEKIAVELNMEAGQVMGVFIKTMKRILQWFNSYDIVSEANANNKNSILNSNSKEFSNLQSNQAKRSKNSYNSARKKQKFEETINIASI</sequence>
<evidence type="ECO:0000259" key="8">
    <source>
        <dbReference type="Pfam" id="PF05127"/>
    </source>
</evidence>
<evidence type="ECO:0000256" key="2">
    <source>
        <dbReference type="ARBA" id="ARBA00022552"/>
    </source>
</evidence>
<protein>
    <submittedName>
        <fullName evidence="11">N-acetyltransferase 10-like protein</fullName>
    </submittedName>
</protein>
<evidence type="ECO:0000256" key="6">
    <source>
        <dbReference type="ARBA" id="ARBA00022840"/>
    </source>
</evidence>
<dbReference type="InterPro" id="IPR007807">
    <property type="entry name" value="TcmA/NAT10_helicase"/>
</dbReference>
<feature type="domain" description="N-acetyltransferase" evidence="9">
    <location>
        <begin position="115"/>
        <end position="332"/>
    </location>
</feature>
<dbReference type="Pfam" id="PF13718">
    <property type="entry name" value="GNAT_acetyltr_2"/>
    <property type="match status" value="1"/>
</dbReference>
<organism evidence="11 12">
    <name type="scientific">Stegodyphus mimosarum</name>
    <name type="common">African social velvet spider</name>
    <dbReference type="NCBI Taxonomy" id="407821"/>
    <lineage>
        <taxon>Eukaryota</taxon>
        <taxon>Metazoa</taxon>
        <taxon>Ecdysozoa</taxon>
        <taxon>Arthropoda</taxon>
        <taxon>Chelicerata</taxon>
        <taxon>Arachnida</taxon>
        <taxon>Araneae</taxon>
        <taxon>Araneomorphae</taxon>
        <taxon>Entelegynae</taxon>
        <taxon>Eresoidea</taxon>
        <taxon>Eresidae</taxon>
        <taxon>Stegodyphus</taxon>
    </lineage>
</organism>
<feature type="non-terminal residue" evidence="11">
    <location>
        <position position="543"/>
    </location>
</feature>
<comment type="subcellular location">
    <subcellularLocation>
        <location evidence="1">Nucleus</location>
        <location evidence="1">Nucleolus</location>
    </subcellularLocation>
</comment>
<accession>A0A087TDA8</accession>
<dbReference type="PANTHER" id="PTHR10925">
    <property type="entry name" value="N-ACETYLTRANSFERASE 10"/>
    <property type="match status" value="1"/>
</dbReference>
<dbReference type="GO" id="GO:1990883">
    <property type="term" value="F:18S rRNA cytidine N-acetyltransferase activity"/>
    <property type="evidence" value="ECO:0007669"/>
    <property type="project" value="TreeGrafter"/>
</dbReference>
<keyword evidence="5" id="KW-0547">Nucleotide-binding</keyword>
<evidence type="ECO:0000256" key="7">
    <source>
        <dbReference type="ARBA" id="ARBA00023315"/>
    </source>
</evidence>
<evidence type="ECO:0000259" key="9">
    <source>
        <dbReference type="Pfam" id="PF13718"/>
    </source>
</evidence>
<dbReference type="Pfam" id="PF05127">
    <property type="entry name" value="NAT10_TcmA_helicase"/>
    <property type="match status" value="1"/>
</dbReference>
<evidence type="ECO:0000256" key="3">
    <source>
        <dbReference type="ARBA" id="ARBA00022679"/>
    </source>
</evidence>
<dbReference type="GO" id="GO:0030686">
    <property type="term" value="C:90S preribosome"/>
    <property type="evidence" value="ECO:0007669"/>
    <property type="project" value="TreeGrafter"/>
</dbReference>
<dbReference type="EMBL" id="KK114698">
    <property type="protein sequence ID" value="KFM63097.1"/>
    <property type="molecule type" value="Genomic_DNA"/>
</dbReference>
<dbReference type="GO" id="GO:0008033">
    <property type="term" value="P:tRNA processing"/>
    <property type="evidence" value="ECO:0007669"/>
    <property type="project" value="UniProtKB-KW"/>
</dbReference>
<keyword evidence="12" id="KW-1185">Reference proteome</keyword>
<evidence type="ECO:0000256" key="1">
    <source>
        <dbReference type="ARBA" id="ARBA00004604"/>
    </source>
</evidence>
<reference evidence="11 12" key="1">
    <citation type="submission" date="2013-11" db="EMBL/GenBank/DDBJ databases">
        <title>Genome sequencing of Stegodyphus mimosarum.</title>
        <authorList>
            <person name="Bechsgaard J."/>
        </authorList>
    </citation>
    <scope>NUCLEOTIDE SEQUENCE [LARGE SCALE GENOMIC DNA]</scope>
</reference>
<keyword evidence="3 11" id="KW-0808">Transferase</keyword>
<dbReference type="GO" id="GO:0005524">
    <property type="term" value="F:ATP binding"/>
    <property type="evidence" value="ECO:0007669"/>
    <property type="project" value="UniProtKB-KW"/>
</dbReference>
<dbReference type="Gene3D" id="3.40.50.300">
    <property type="entry name" value="P-loop containing nucleotide triphosphate hydrolases"/>
    <property type="match status" value="1"/>
</dbReference>
<keyword evidence="7" id="KW-0012">Acyltransferase</keyword>
<dbReference type="OMA" id="HTCIMLN"/>
<proteinExistence type="predicted"/>
<dbReference type="Proteomes" id="UP000054359">
    <property type="component" value="Unassembled WGS sequence"/>
</dbReference>
<dbReference type="GO" id="GO:0005730">
    <property type="term" value="C:nucleolus"/>
    <property type="evidence" value="ECO:0007669"/>
    <property type="project" value="UniProtKB-SubCell"/>
</dbReference>
<dbReference type="InterPro" id="IPR027417">
    <property type="entry name" value="P-loop_NTPase"/>
</dbReference>
<dbReference type="GO" id="GO:1904812">
    <property type="term" value="P:rRNA acetylation involved in maturation of SSU-rRNA"/>
    <property type="evidence" value="ECO:0007669"/>
    <property type="project" value="TreeGrafter"/>
</dbReference>
<dbReference type="GO" id="GO:0000049">
    <property type="term" value="F:tRNA binding"/>
    <property type="evidence" value="ECO:0007669"/>
    <property type="project" value="TreeGrafter"/>
</dbReference>
<gene>
    <name evidence="11" type="ORF">X975_18483</name>
</gene>
<dbReference type="InterPro" id="IPR027992">
    <property type="entry name" value="tRNA_bind_dom"/>
</dbReference>
<dbReference type="Pfam" id="PF13725">
    <property type="entry name" value="tRNA_bind_2"/>
    <property type="match status" value="1"/>
</dbReference>
<keyword evidence="2" id="KW-0698">rRNA processing</keyword>
<dbReference type="AlphaFoldDB" id="A0A087TDA8"/>
<dbReference type="STRING" id="407821.A0A087TDA8"/>
<evidence type="ECO:0000259" key="10">
    <source>
        <dbReference type="Pfam" id="PF13725"/>
    </source>
</evidence>
<dbReference type="Gene3D" id="3.40.630.30">
    <property type="match status" value="1"/>
</dbReference>
<evidence type="ECO:0000256" key="4">
    <source>
        <dbReference type="ARBA" id="ARBA00022694"/>
    </source>
</evidence>
<name>A0A087TDA8_STEMI</name>
<evidence type="ECO:0000256" key="5">
    <source>
        <dbReference type="ARBA" id="ARBA00022741"/>
    </source>
</evidence>
<dbReference type="InterPro" id="IPR000182">
    <property type="entry name" value="GNAT_dom"/>
</dbReference>
<dbReference type="PANTHER" id="PTHR10925:SF5">
    <property type="entry name" value="RNA CYTIDINE ACETYLTRANSFERASE"/>
    <property type="match status" value="1"/>
</dbReference>
<dbReference type="OrthoDB" id="10067491at2759"/>
<feature type="domain" description="Possible tRNA binding" evidence="10">
    <location>
        <begin position="342"/>
        <end position="514"/>
    </location>
</feature>
<keyword evidence="4" id="KW-0819">tRNA processing</keyword>